<dbReference type="InterPro" id="IPR029058">
    <property type="entry name" value="AB_hydrolase_fold"/>
</dbReference>
<organism evidence="4 5">
    <name type="scientific">Colletotrichum chlorophyti</name>
    <dbReference type="NCBI Taxonomy" id="708187"/>
    <lineage>
        <taxon>Eukaryota</taxon>
        <taxon>Fungi</taxon>
        <taxon>Dikarya</taxon>
        <taxon>Ascomycota</taxon>
        <taxon>Pezizomycotina</taxon>
        <taxon>Sordariomycetes</taxon>
        <taxon>Hypocreomycetidae</taxon>
        <taxon>Glomerellales</taxon>
        <taxon>Glomerellaceae</taxon>
        <taxon>Colletotrichum</taxon>
    </lineage>
</organism>
<feature type="domain" description="Peptidase S33 tripeptidyl aminopeptidase-like C-terminal" evidence="3">
    <location>
        <begin position="508"/>
        <end position="611"/>
    </location>
</feature>
<proteinExistence type="inferred from homology"/>
<gene>
    <name evidence="4" type="ORF">CCHL11_10167</name>
</gene>
<sequence>MSAKSFAESHNPPRPLSLKRAWARPLVFAVLLFLICTWKLHGWFYDRNALLHSDRHPFPVYTDWDDIPTNEKLRWARCALPGMIPGGPGYLCARFTVPMDYQRPLNQSADNPKVHIALVLLPAPGHGLETGRFSESPLLINPGGPGGSGTSFMFPPIGPAIQAAAGGTMDLIGFDPRGIGNTVPRADCFVDAEPDQEPSAEARHLAAMNRLTWLSMAHDIGLPNTTASALGQIAQRAEAVSRLCLEKDGDAGGFRYMGTPNVAADLKSIVDAHDAWLEDNGLATVPLDNGRSSPNGAPPPSTKGKLVYWGFSYGTLLGQTFAAMYPDSVGRLLLDGVVDSSTYDAPAWISSMRDADAVLEKFFYYCYLAEDKCDLFRSGDDGPEPIRQRYDKVMAKLRAEPLIVIAAQGHMPVVLMESDLKRTLFVSLYSPIVTFPTVASLLNRLYTGADLSLWILVPNLGSFCDSKITLYDSLLESQPAIGCSDQRYKRNESLEEVFDKVSGYTKNFADIWMSLMIACEGWGIEAQFPRPDWDANLHKSEPINTSFPILFAGNTHDPVTPVSSAVLMSRKFVNASLFELEAEGHVTLAAVSLCALRKIQDYLQRGILPPKPTVTSDGHLTGWEKCKSDERPWKPFSGGSEATTDDNAGMRAEDLRVLQALKDVHARVVSRLTPPLKLRLHHG</sequence>
<dbReference type="STRING" id="708187.A0A1Q8RAL2"/>
<dbReference type="Pfam" id="PF08386">
    <property type="entry name" value="Abhydrolase_4"/>
    <property type="match status" value="1"/>
</dbReference>
<keyword evidence="5" id="KW-1185">Reference proteome</keyword>
<dbReference type="PANTHER" id="PTHR43248:SF25">
    <property type="entry name" value="AB HYDROLASE-1 DOMAIN-CONTAINING PROTEIN-RELATED"/>
    <property type="match status" value="1"/>
</dbReference>
<evidence type="ECO:0000259" key="3">
    <source>
        <dbReference type="Pfam" id="PF08386"/>
    </source>
</evidence>
<dbReference type="SUPFAM" id="SSF53474">
    <property type="entry name" value="alpha/beta-Hydrolases"/>
    <property type="match status" value="2"/>
</dbReference>
<evidence type="ECO:0000256" key="2">
    <source>
        <dbReference type="ARBA" id="ARBA00022801"/>
    </source>
</evidence>
<dbReference type="InterPro" id="IPR051601">
    <property type="entry name" value="Serine_prot/Carboxylest_S33"/>
</dbReference>
<dbReference type="GO" id="GO:0016787">
    <property type="term" value="F:hydrolase activity"/>
    <property type="evidence" value="ECO:0007669"/>
    <property type="project" value="UniProtKB-KW"/>
</dbReference>
<dbReference type="EMBL" id="MPGH01000254">
    <property type="protein sequence ID" value="OLN81382.1"/>
    <property type="molecule type" value="Genomic_DNA"/>
</dbReference>
<keyword evidence="2 4" id="KW-0378">Hydrolase</keyword>
<comment type="similarity">
    <text evidence="1">Belongs to the peptidase S33 family.</text>
</comment>
<comment type="caution">
    <text evidence="4">The sequence shown here is derived from an EMBL/GenBank/DDBJ whole genome shotgun (WGS) entry which is preliminary data.</text>
</comment>
<dbReference type="OrthoDB" id="425534at2759"/>
<evidence type="ECO:0000313" key="4">
    <source>
        <dbReference type="EMBL" id="OLN81382.1"/>
    </source>
</evidence>
<evidence type="ECO:0000256" key="1">
    <source>
        <dbReference type="ARBA" id="ARBA00010088"/>
    </source>
</evidence>
<reference evidence="4 5" key="1">
    <citation type="submission" date="2016-11" db="EMBL/GenBank/DDBJ databases">
        <title>Draft Genome Assembly of Colletotrichum chlorophyti a pathogen of herbaceous plants.</title>
        <authorList>
            <person name="Gan P."/>
            <person name="Narusaka M."/>
            <person name="Tsushima A."/>
            <person name="Narusaka Y."/>
            <person name="Takano Y."/>
            <person name="Shirasu K."/>
        </authorList>
    </citation>
    <scope>NUCLEOTIDE SEQUENCE [LARGE SCALE GENOMIC DNA]</scope>
    <source>
        <strain evidence="4 5">NTL11</strain>
    </source>
</reference>
<dbReference type="PANTHER" id="PTHR43248">
    <property type="entry name" value="2-SUCCINYL-6-HYDROXY-2,4-CYCLOHEXADIENE-1-CARBOXYLATE SYNTHASE"/>
    <property type="match status" value="1"/>
</dbReference>
<dbReference type="Proteomes" id="UP000186583">
    <property type="component" value="Unassembled WGS sequence"/>
</dbReference>
<dbReference type="AlphaFoldDB" id="A0A1Q8RAL2"/>
<dbReference type="InterPro" id="IPR013595">
    <property type="entry name" value="Pept_S33_TAP-like_C"/>
</dbReference>
<dbReference type="Gene3D" id="3.40.50.1820">
    <property type="entry name" value="alpha/beta hydrolase"/>
    <property type="match status" value="1"/>
</dbReference>
<evidence type="ECO:0000313" key="5">
    <source>
        <dbReference type="Proteomes" id="UP000186583"/>
    </source>
</evidence>
<accession>A0A1Q8RAL2</accession>
<protein>
    <submittedName>
        <fullName evidence="4">Putative hydrolase Mb2248c-like protein 2</fullName>
    </submittedName>
</protein>
<name>A0A1Q8RAL2_9PEZI</name>